<comment type="caution">
    <text evidence="2">The sequence shown here is derived from an EMBL/GenBank/DDBJ whole genome shotgun (WGS) entry which is preliminary data.</text>
</comment>
<dbReference type="EMBL" id="JAHZIJ010000014">
    <property type="protein sequence ID" value="MBW7476556.1"/>
    <property type="molecule type" value="Genomic_DNA"/>
</dbReference>
<gene>
    <name evidence="2" type="ORF">K0T92_17705</name>
</gene>
<accession>A0ABS7DAD5</accession>
<dbReference type="RefSeq" id="WP_219873802.1">
    <property type="nucleotide sequence ID" value="NZ_JAHZIJ010000014.1"/>
</dbReference>
<reference evidence="2 3" key="1">
    <citation type="submission" date="2021-07" db="EMBL/GenBank/DDBJ databases">
        <title>Paenibacillus radiodurans sp. nov., isolated from the southeastern edge of Tengger Desert.</title>
        <authorList>
            <person name="Zhang G."/>
        </authorList>
    </citation>
    <scope>NUCLEOTIDE SEQUENCE [LARGE SCALE GENOMIC DNA]</scope>
    <source>
        <strain evidence="2 3">DT7-4</strain>
    </source>
</reference>
<keyword evidence="3" id="KW-1185">Reference proteome</keyword>
<feature type="transmembrane region" description="Helical" evidence="1">
    <location>
        <begin position="37"/>
        <end position="56"/>
    </location>
</feature>
<dbReference type="Proteomes" id="UP000812277">
    <property type="component" value="Unassembled WGS sequence"/>
</dbReference>
<sequence length="143" mass="15755">MGNQRAKATSMIDNAKCSCGRPTAVMQRNTARGELRAVRRLWIAICLFLLILAIAGCSKPSEPVQLKGQGIYQGMADTHSVEITTEEGPTVFQVDEDVAKQLEAIPEGKDGVAVAYEFREQEIDADGKIIKQLWLTRIKALDH</sequence>
<keyword evidence="1" id="KW-0812">Transmembrane</keyword>
<protein>
    <submittedName>
        <fullName evidence="2">Uncharacterized protein</fullName>
    </submittedName>
</protein>
<keyword evidence="1" id="KW-1133">Transmembrane helix</keyword>
<proteinExistence type="predicted"/>
<evidence type="ECO:0000256" key="1">
    <source>
        <dbReference type="SAM" id="Phobius"/>
    </source>
</evidence>
<keyword evidence="1" id="KW-0472">Membrane</keyword>
<evidence type="ECO:0000313" key="3">
    <source>
        <dbReference type="Proteomes" id="UP000812277"/>
    </source>
</evidence>
<name>A0ABS7DAD5_9BACL</name>
<organism evidence="2 3">
    <name type="scientific">Paenibacillus oenotherae</name>
    <dbReference type="NCBI Taxonomy" id="1435645"/>
    <lineage>
        <taxon>Bacteria</taxon>
        <taxon>Bacillati</taxon>
        <taxon>Bacillota</taxon>
        <taxon>Bacilli</taxon>
        <taxon>Bacillales</taxon>
        <taxon>Paenibacillaceae</taxon>
        <taxon>Paenibacillus</taxon>
    </lineage>
</organism>
<evidence type="ECO:0000313" key="2">
    <source>
        <dbReference type="EMBL" id="MBW7476556.1"/>
    </source>
</evidence>